<name>A0A6N7X6T3_STRAY</name>
<proteinExistence type="predicted"/>
<evidence type="ECO:0000256" key="3">
    <source>
        <dbReference type="ARBA" id="ARBA00023125"/>
    </source>
</evidence>
<dbReference type="PANTHER" id="PTHR30385:SF7">
    <property type="entry name" value="RNA POLYMERASE SIGMA FACTOR FLIA"/>
    <property type="match status" value="1"/>
</dbReference>
<evidence type="ECO:0000313" key="7">
    <source>
        <dbReference type="Proteomes" id="UP000471052"/>
    </source>
</evidence>
<sequence>MPGKKPKERDVYFILLEDSNEPIEVDRDIYICWYAGRRQEKYQIERDRRYKVESLDAYRSNGFGEEFTLYEVLAYKQKNIIDQLFLKQLIDELYKALDELDELDRNLIDALYFEDMSLRQYAKLIGTTHRTISNHRKRILLELRKIIEMNVF</sequence>
<dbReference type="EMBL" id="VUNP01000026">
    <property type="protein sequence ID" value="MST54022.1"/>
    <property type="molecule type" value="Genomic_DNA"/>
</dbReference>
<reference evidence="6 7" key="1">
    <citation type="submission" date="2019-08" db="EMBL/GenBank/DDBJ databases">
        <title>In-depth cultivation of the pig gut microbiome towards novel bacterial diversity and tailored functional studies.</title>
        <authorList>
            <person name="Wylensek D."/>
            <person name="Hitch T.C.A."/>
            <person name="Clavel T."/>
        </authorList>
    </citation>
    <scope>NUCLEOTIDE SEQUENCE [LARGE SCALE GENOMIC DNA]</scope>
    <source>
        <strain evidence="6 7">BL-178-WT-3A</strain>
    </source>
</reference>
<protein>
    <submittedName>
        <fullName evidence="6">Sigma-70 family RNA polymerase sigma factor</fullName>
    </submittedName>
</protein>
<gene>
    <name evidence="6" type="ORF">FYJ82_06420</name>
</gene>
<dbReference type="SUPFAM" id="SSF88659">
    <property type="entry name" value="Sigma3 and sigma4 domains of RNA polymerase sigma factors"/>
    <property type="match status" value="1"/>
</dbReference>
<dbReference type="OrthoDB" id="9814320at2"/>
<organism evidence="6 7">
    <name type="scientific">Streptococcus alactolyticus</name>
    <dbReference type="NCBI Taxonomy" id="29389"/>
    <lineage>
        <taxon>Bacteria</taxon>
        <taxon>Bacillati</taxon>
        <taxon>Bacillota</taxon>
        <taxon>Bacilli</taxon>
        <taxon>Lactobacillales</taxon>
        <taxon>Streptococcaceae</taxon>
        <taxon>Streptococcus</taxon>
    </lineage>
</organism>
<evidence type="ECO:0000313" key="6">
    <source>
        <dbReference type="EMBL" id="MST54022.1"/>
    </source>
</evidence>
<dbReference type="GO" id="GO:0003677">
    <property type="term" value="F:DNA binding"/>
    <property type="evidence" value="ECO:0007669"/>
    <property type="project" value="UniProtKB-KW"/>
</dbReference>
<keyword evidence="1" id="KW-0805">Transcription regulation</keyword>
<evidence type="ECO:0000256" key="2">
    <source>
        <dbReference type="ARBA" id="ARBA00023082"/>
    </source>
</evidence>
<dbReference type="RefSeq" id="WP_154455146.1">
    <property type="nucleotide sequence ID" value="NZ_VUNP01000026.1"/>
</dbReference>
<evidence type="ECO:0000259" key="5">
    <source>
        <dbReference type="Pfam" id="PF04545"/>
    </source>
</evidence>
<comment type="caution">
    <text evidence="6">The sequence shown here is derived from an EMBL/GenBank/DDBJ whole genome shotgun (WGS) entry which is preliminary data.</text>
</comment>
<evidence type="ECO:0000256" key="1">
    <source>
        <dbReference type="ARBA" id="ARBA00023015"/>
    </source>
</evidence>
<dbReference type="Proteomes" id="UP000471052">
    <property type="component" value="Unassembled WGS sequence"/>
</dbReference>
<dbReference type="InterPro" id="IPR013324">
    <property type="entry name" value="RNA_pol_sigma_r3/r4-like"/>
</dbReference>
<dbReference type="GO" id="GO:0006352">
    <property type="term" value="P:DNA-templated transcription initiation"/>
    <property type="evidence" value="ECO:0007669"/>
    <property type="project" value="InterPro"/>
</dbReference>
<dbReference type="GO" id="GO:0016987">
    <property type="term" value="F:sigma factor activity"/>
    <property type="evidence" value="ECO:0007669"/>
    <property type="project" value="UniProtKB-KW"/>
</dbReference>
<dbReference type="PANTHER" id="PTHR30385">
    <property type="entry name" value="SIGMA FACTOR F FLAGELLAR"/>
    <property type="match status" value="1"/>
</dbReference>
<dbReference type="Gene3D" id="1.20.140.160">
    <property type="match status" value="1"/>
</dbReference>
<feature type="domain" description="RNA polymerase sigma-70 region 4" evidence="5">
    <location>
        <begin position="96"/>
        <end position="145"/>
    </location>
</feature>
<dbReference type="NCBIfam" id="TIGR02937">
    <property type="entry name" value="sigma70-ECF"/>
    <property type="match status" value="1"/>
</dbReference>
<dbReference type="InterPro" id="IPR014284">
    <property type="entry name" value="RNA_pol_sigma-70_dom"/>
</dbReference>
<keyword evidence="2" id="KW-0731">Sigma factor</keyword>
<dbReference type="AlphaFoldDB" id="A0A6N7X6T3"/>
<keyword evidence="3" id="KW-0238">DNA-binding</keyword>
<accession>A0A6N7X6T3</accession>
<evidence type="ECO:0000256" key="4">
    <source>
        <dbReference type="ARBA" id="ARBA00023163"/>
    </source>
</evidence>
<keyword evidence="4" id="KW-0804">Transcription</keyword>
<dbReference type="Pfam" id="PF04545">
    <property type="entry name" value="Sigma70_r4"/>
    <property type="match status" value="1"/>
</dbReference>
<dbReference type="InterPro" id="IPR007630">
    <property type="entry name" value="RNA_pol_sigma70_r4"/>
</dbReference>